<dbReference type="Pfam" id="PF07885">
    <property type="entry name" value="Ion_trans_2"/>
    <property type="match status" value="1"/>
</dbReference>
<evidence type="ECO:0000256" key="6">
    <source>
        <dbReference type="ARBA" id="ARBA00023136"/>
    </source>
</evidence>
<dbReference type="PANTHER" id="PTHR11537:SF254">
    <property type="entry name" value="POTASSIUM VOLTAGE-GATED CHANNEL PROTEIN SHAB"/>
    <property type="match status" value="1"/>
</dbReference>
<dbReference type="Gene3D" id="1.20.120.350">
    <property type="entry name" value="Voltage-gated potassium channels. Chain C"/>
    <property type="match status" value="1"/>
</dbReference>
<keyword evidence="12" id="KW-1185">Reference proteome</keyword>
<evidence type="ECO:0000256" key="1">
    <source>
        <dbReference type="ARBA" id="ARBA00004141"/>
    </source>
</evidence>
<keyword evidence="8" id="KW-0175">Coiled coil</keyword>
<comment type="caution">
    <text evidence="11">The sequence shown here is derived from an EMBL/GenBank/DDBJ whole genome shotgun (WGS) entry which is preliminary data.</text>
</comment>
<dbReference type="RefSeq" id="WP_132690545.1">
    <property type="nucleotide sequence ID" value="NZ_SKBU01000014.1"/>
</dbReference>
<evidence type="ECO:0000256" key="3">
    <source>
        <dbReference type="ARBA" id="ARBA00022692"/>
    </source>
</evidence>
<gene>
    <name evidence="11" type="ORF">E0L93_07520</name>
</gene>
<dbReference type="AlphaFoldDB" id="A0A4R1BJ97"/>
<organism evidence="11 12">
    <name type="scientific">Rubrobacter taiwanensis</name>
    <dbReference type="NCBI Taxonomy" id="185139"/>
    <lineage>
        <taxon>Bacteria</taxon>
        <taxon>Bacillati</taxon>
        <taxon>Actinomycetota</taxon>
        <taxon>Rubrobacteria</taxon>
        <taxon>Rubrobacterales</taxon>
        <taxon>Rubrobacteraceae</taxon>
        <taxon>Rubrobacter</taxon>
    </lineage>
</organism>
<feature type="transmembrane region" description="Helical" evidence="9">
    <location>
        <begin position="180"/>
        <end position="204"/>
    </location>
</feature>
<feature type="transmembrane region" description="Helical" evidence="9">
    <location>
        <begin position="20"/>
        <end position="37"/>
    </location>
</feature>
<evidence type="ECO:0000256" key="2">
    <source>
        <dbReference type="ARBA" id="ARBA00022448"/>
    </source>
</evidence>
<protein>
    <recommendedName>
        <fullName evidence="10">Potassium channel domain-containing protein</fullName>
    </recommendedName>
</protein>
<keyword evidence="4 9" id="KW-1133">Transmembrane helix</keyword>
<dbReference type="GO" id="GO:0001508">
    <property type="term" value="P:action potential"/>
    <property type="evidence" value="ECO:0007669"/>
    <property type="project" value="TreeGrafter"/>
</dbReference>
<evidence type="ECO:0000256" key="4">
    <source>
        <dbReference type="ARBA" id="ARBA00022989"/>
    </source>
</evidence>
<dbReference type="Proteomes" id="UP000295244">
    <property type="component" value="Unassembled WGS sequence"/>
</dbReference>
<dbReference type="PRINTS" id="PR00169">
    <property type="entry name" value="KCHANNEL"/>
</dbReference>
<accession>A0A4R1BJ97</accession>
<dbReference type="InterPro" id="IPR013099">
    <property type="entry name" value="K_chnl_dom"/>
</dbReference>
<evidence type="ECO:0000313" key="11">
    <source>
        <dbReference type="EMBL" id="TCJ17369.1"/>
    </source>
</evidence>
<feature type="transmembrane region" description="Helical" evidence="9">
    <location>
        <begin position="80"/>
        <end position="100"/>
    </location>
</feature>
<dbReference type="GO" id="GO:0005249">
    <property type="term" value="F:voltage-gated potassium channel activity"/>
    <property type="evidence" value="ECO:0007669"/>
    <property type="project" value="InterPro"/>
</dbReference>
<dbReference type="SUPFAM" id="SSF81324">
    <property type="entry name" value="Voltage-gated potassium channels"/>
    <property type="match status" value="1"/>
</dbReference>
<evidence type="ECO:0000256" key="5">
    <source>
        <dbReference type="ARBA" id="ARBA00023065"/>
    </source>
</evidence>
<dbReference type="EMBL" id="SKBU01000014">
    <property type="protein sequence ID" value="TCJ17369.1"/>
    <property type="molecule type" value="Genomic_DNA"/>
</dbReference>
<dbReference type="InterPro" id="IPR028325">
    <property type="entry name" value="VG_K_chnl"/>
</dbReference>
<dbReference type="OrthoDB" id="9799090at2"/>
<feature type="coiled-coil region" evidence="8">
    <location>
        <begin position="218"/>
        <end position="245"/>
    </location>
</feature>
<evidence type="ECO:0000256" key="9">
    <source>
        <dbReference type="SAM" id="Phobius"/>
    </source>
</evidence>
<dbReference type="PANTHER" id="PTHR11537">
    <property type="entry name" value="VOLTAGE-GATED POTASSIUM CHANNEL"/>
    <property type="match status" value="1"/>
</dbReference>
<keyword evidence="3 9" id="KW-0812">Transmembrane</keyword>
<keyword evidence="6 9" id="KW-0472">Membrane</keyword>
<evidence type="ECO:0000259" key="10">
    <source>
        <dbReference type="Pfam" id="PF07885"/>
    </source>
</evidence>
<keyword evidence="7" id="KW-0407">Ion channel</keyword>
<feature type="transmembrane region" description="Helical" evidence="9">
    <location>
        <begin position="120"/>
        <end position="139"/>
    </location>
</feature>
<dbReference type="Gene3D" id="1.20.5.110">
    <property type="match status" value="1"/>
</dbReference>
<evidence type="ECO:0000256" key="7">
    <source>
        <dbReference type="ARBA" id="ARBA00023303"/>
    </source>
</evidence>
<dbReference type="GO" id="GO:0008076">
    <property type="term" value="C:voltage-gated potassium channel complex"/>
    <property type="evidence" value="ECO:0007669"/>
    <property type="project" value="InterPro"/>
</dbReference>
<dbReference type="Gene3D" id="1.10.287.70">
    <property type="match status" value="1"/>
</dbReference>
<name>A0A4R1BJ97_9ACTN</name>
<evidence type="ECO:0000313" key="12">
    <source>
        <dbReference type="Proteomes" id="UP000295244"/>
    </source>
</evidence>
<feature type="transmembrane region" description="Helical" evidence="9">
    <location>
        <begin position="151"/>
        <end position="168"/>
    </location>
</feature>
<evidence type="ECO:0000256" key="8">
    <source>
        <dbReference type="SAM" id="Coils"/>
    </source>
</evidence>
<keyword evidence="5" id="KW-0406">Ion transport</keyword>
<dbReference type="InterPro" id="IPR027359">
    <property type="entry name" value="Volt_channel_dom_sf"/>
</dbReference>
<reference evidence="11 12" key="1">
    <citation type="submission" date="2019-03" db="EMBL/GenBank/DDBJ databases">
        <title>Whole genome sequence of a novel Rubrobacter taiwanensis strain, isolated from Yellowstone National Park.</title>
        <authorList>
            <person name="Freed S."/>
            <person name="Ramaley R.F."/>
            <person name="Kyndt J.A."/>
        </authorList>
    </citation>
    <scope>NUCLEOTIDE SEQUENCE [LARGE SCALE GENOMIC DNA]</scope>
    <source>
        <strain evidence="11 12">Yellowstone</strain>
    </source>
</reference>
<feature type="domain" description="Potassium channel" evidence="10">
    <location>
        <begin position="128"/>
        <end position="204"/>
    </location>
</feature>
<comment type="subcellular location">
    <subcellularLocation>
        <location evidence="1">Membrane</location>
        <topology evidence="1">Multi-pass membrane protein</topology>
    </subcellularLocation>
</comment>
<proteinExistence type="predicted"/>
<feature type="transmembrane region" description="Helical" evidence="9">
    <location>
        <begin position="49"/>
        <end position="68"/>
    </location>
</feature>
<sequence length="254" mass="28739">MDDRGERRVERIERRTEPIMLLLAFVYLLLIIARFLPEVPGFVRASLGTVELVIIAVFAVELAVRVWAAERRLAYLRRNWLSVLIVLLPFLRPLRLLMLLPFFLRTLSGLRRLLGRYRGAYVAAVAALSVFTAALLMLAFERRANAEIENFADALWWAFVTITTVGYGDISPVTGEGRIIAVFLMVLGITLFGVLTAGLAAFFVEGASWEEEPEEVTARDIMRKLESLERRLDEQDRALERLRRASEAGISDEG</sequence>
<keyword evidence="2" id="KW-0813">Transport</keyword>